<accession>A9IWY7</accession>
<dbReference type="NCBIfam" id="TIGR01414">
    <property type="entry name" value="autotrans_barl"/>
    <property type="match status" value="1"/>
</dbReference>
<evidence type="ECO:0000313" key="3">
    <source>
        <dbReference type="EMBL" id="CAK02070.1"/>
    </source>
</evidence>
<organism evidence="3 4">
    <name type="scientific">Bartonella tribocorum (strain DSM 28219 / CCUG 45778 / CIP 105476 / IBS 506)</name>
    <dbReference type="NCBI Taxonomy" id="382640"/>
    <lineage>
        <taxon>Bacteria</taxon>
        <taxon>Pseudomonadati</taxon>
        <taxon>Pseudomonadota</taxon>
        <taxon>Alphaproteobacteria</taxon>
        <taxon>Hyphomicrobiales</taxon>
        <taxon>Bartonellaceae</taxon>
        <taxon>Bartonella</taxon>
    </lineage>
</organism>
<feature type="domain" description="Autotransporter" evidence="2">
    <location>
        <begin position="609"/>
        <end position="886"/>
    </location>
</feature>
<dbReference type="InterPro" id="IPR051551">
    <property type="entry name" value="Autotransporter_adhesion"/>
</dbReference>
<dbReference type="PANTHER" id="PTHR35037">
    <property type="entry name" value="C-TERMINAL REGION OF AIDA-LIKE PROTEIN"/>
    <property type="match status" value="1"/>
</dbReference>
<proteinExistence type="predicted"/>
<dbReference type="eggNOG" id="COG3468">
    <property type="taxonomic scope" value="Bacteria"/>
</dbReference>
<dbReference type="SUPFAM" id="SSF103515">
    <property type="entry name" value="Autotransporter"/>
    <property type="match status" value="1"/>
</dbReference>
<dbReference type="KEGG" id="btr:BT_1787"/>
<dbReference type="PROSITE" id="PS51208">
    <property type="entry name" value="AUTOTRANSPORTER"/>
    <property type="match status" value="1"/>
</dbReference>
<dbReference type="Gene3D" id="2.160.20.20">
    <property type="match status" value="1"/>
</dbReference>
<dbReference type="InterPro" id="IPR036709">
    <property type="entry name" value="Autotransporte_beta_dom_sf"/>
</dbReference>
<gene>
    <name evidence="3" type="ordered locus">BT_1787</name>
</gene>
<dbReference type="SUPFAM" id="SSF51126">
    <property type="entry name" value="Pectin lyase-like"/>
    <property type="match status" value="1"/>
</dbReference>
<feature type="region of interest" description="Disordered" evidence="1">
    <location>
        <begin position="418"/>
        <end position="438"/>
    </location>
</feature>
<dbReference type="InterPro" id="IPR005546">
    <property type="entry name" value="Autotransporte_beta"/>
</dbReference>
<dbReference type="RefSeq" id="WP_012232180.1">
    <property type="nucleotide sequence ID" value="NC_010161.1"/>
</dbReference>
<evidence type="ECO:0000313" key="4">
    <source>
        <dbReference type="Proteomes" id="UP000001592"/>
    </source>
</evidence>
<dbReference type="AlphaFoldDB" id="A9IWY7"/>
<dbReference type="Pfam" id="PF03797">
    <property type="entry name" value="Autotransporter"/>
    <property type="match status" value="1"/>
</dbReference>
<keyword evidence="4" id="KW-1185">Reference proteome</keyword>
<dbReference type="PANTHER" id="PTHR35037:SF3">
    <property type="entry name" value="C-TERMINAL REGION OF AIDA-LIKE PROTEIN"/>
    <property type="match status" value="1"/>
</dbReference>
<protein>
    <submittedName>
        <fullName evidence="3">Autotransporter</fullName>
    </submittedName>
</protein>
<evidence type="ECO:0000259" key="2">
    <source>
        <dbReference type="PROSITE" id="PS51208"/>
    </source>
</evidence>
<dbReference type="InterPro" id="IPR011050">
    <property type="entry name" value="Pectin_lyase_fold/virulence"/>
</dbReference>
<reference evidence="3 4" key="1">
    <citation type="journal article" date="2007" name="Nat. Genet.">
        <title>Genomic analysis of Bartonella identifies type IV secretion systems as host adaptability factors.</title>
        <authorList>
            <person name="Saenz H.L."/>
            <person name="Engel P."/>
            <person name="Stoeckli M.C."/>
            <person name="Lanz C."/>
            <person name="Raddatz G."/>
            <person name="Vayssier-Taussat M."/>
            <person name="Birtles R."/>
            <person name="Schuster S.C."/>
            <person name="Dehio C."/>
        </authorList>
    </citation>
    <scope>NUCLEOTIDE SEQUENCE [LARGE SCALE GENOMIC DNA]</scope>
    <source>
        <strain evidence="4">DSM 28219 / CCUG 45778 / CIP 105476 / IBS 506</strain>
    </source>
</reference>
<dbReference type="GO" id="GO:0019867">
    <property type="term" value="C:outer membrane"/>
    <property type="evidence" value="ECO:0007669"/>
    <property type="project" value="InterPro"/>
</dbReference>
<evidence type="ECO:0000256" key="1">
    <source>
        <dbReference type="SAM" id="MobiDB-lite"/>
    </source>
</evidence>
<name>A9IWY7_BART1</name>
<dbReference type="InterPro" id="IPR012332">
    <property type="entry name" value="Autotransporter_pectin_lyase_C"/>
</dbReference>
<dbReference type="Gene3D" id="2.40.128.130">
    <property type="entry name" value="Autotransporter beta-domain"/>
    <property type="match status" value="1"/>
</dbReference>
<dbReference type="Proteomes" id="UP000001592">
    <property type="component" value="Chromosome"/>
</dbReference>
<dbReference type="HOGENOM" id="CLU_007596_2_0_5"/>
<dbReference type="InterPro" id="IPR006315">
    <property type="entry name" value="OM_autotransptr_brl_dom"/>
</dbReference>
<sequence length="886" mass="97866">MIKVLKRHVCLCAFTTPVLFFVHNIEVNAQEKSSCRSLLKSYSSDVLGKPSGANSTRLDIADSDFSGVTNVKKFYQINIKMEEKECFGIQGALELKNTGIIPSEVFIQEKMKIVLDNISITGSGKNAVNDENISAYDYGFNQATLGIKQGASLLAKDGKVNVSNIYGLVMESMEGVFIPGGATRYGVLDGKHLYGLWDWRYSGVILKNSDIALNGRETRGLYLNPSQEGYIEGEMVAALGGIQLRKTNFKVSSDTAIYIDGVKRFPYITALEGSRIFANQFLDVKANSHVAVEADASFFIGGVHVEKGSYAEVELSNQSQWTVMRRESNKWRASSVSFVRVIDSSIVFQKPRDGYYHTLRIGRLDDDHGLEYAYVANDARLFFNASLAANGKRKKVKTDRLMIYGDIHGKTKIYLVENSVNPRRKERGGKKDKDTQGDNKSVSIIQVYGKAAEDSFKLAAGYVTVRGIPYQYRLRAYGPTSSLGEAKDENKLAKGKSVGYSGDFWDYRLEDEYIQRSSHTAQLKTAQLKNDVSRRRVTRSLNVHAHHNDVVTSHDTSAHYPEEGVKAVVPQVPTYLLMPNALFQVGLMDMNSYNKQLETLRTTAGALEENGKSPSFFAQGYGGSYHYVSDLSELEYGYSGNLNYNALEASVLLNAIEDTHHTLSFGIMGSYGKIALHPQDVEESKKSAFDKWSVTAYGSMQHDTGFYIDGLFSYGVFKGDVQTKARGKTTTLKGTPLSASVIAGKSFMTGHKGLIFDPQVQVVYQNLRFDKASDIDGFDIEMGKLGQWVMRVGGRLSKTLAASEGGHIVSFNGKLHLTNSFGGKQRVQFGDEFQLGAFGSSLETGVGLKAQLSSNFALHGDVTYQHRLSKGGFLGTIFSGGLRYRF</sequence>
<dbReference type="EMBL" id="AM260525">
    <property type="protein sequence ID" value="CAK02070.1"/>
    <property type="molecule type" value="Genomic_DNA"/>
</dbReference>
<dbReference type="SMART" id="SM00869">
    <property type="entry name" value="Autotransporter"/>
    <property type="match status" value="1"/>
</dbReference>